<dbReference type="EMBL" id="LSBJ02000006">
    <property type="protein sequence ID" value="OAQ63621.1"/>
    <property type="molecule type" value="Genomic_DNA"/>
</dbReference>
<gene>
    <name evidence="1" type="ORF">VFPPC_16496</name>
</gene>
<proteinExistence type="predicted"/>
<reference evidence="1 2" key="1">
    <citation type="journal article" date="2016" name="PLoS Pathog.">
        <title>Biosynthesis of antibiotic leucinostatins in bio-control fungus Purpureocillium lilacinum and their inhibition on phytophthora revealed by genome mining.</title>
        <authorList>
            <person name="Wang G."/>
            <person name="Liu Z."/>
            <person name="Lin R."/>
            <person name="Li E."/>
            <person name="Mao Z."/>
            <person name="Ling J."/>
            <person name="Yang Y."/>
            <person name="Yin W.B."/>
            <person name="Xie B."/>
        </authorList>
    </citation>
    <scope>NUCLEOTIDE SEQUENCE [LARGE SCALE GENOMIC DNA]</scope>
    <source>
        <strain evidence="1">170</strain>
    </source>
</reference>
<name>A0A179FEE8_METCM</name>
<keyword evidence="2" id="KW-1185">Reference proteome</keyword>
<accession>A0A179FEE8</accession>
<evidence type="ECO:0000313" key="1">
    <source>
        <dbReference type="EMBL" id="OAQ63621.1"/>
    </source>
</evidence>
<dbReference type="KEGG" id="pchm:VFPPC_16496"/>
<comment type="caution">
    <text evidence="1">The sequence shown here is derived from an EMBL/GenBank/DDBJ whole genome shotgun (WGS) entry which is preliminary data.</text>
</comment>
<organism evidence="1 2">
    <name type="scientific">Pochonia chlamydosporia 170</name>
    <dbReference type="NCBI Taxonomy" id="1380566"/>
    <lineage>
        <taxon>Eukaryota</taxon>
        <taxon>Fungi</taxon>
        <taxon>Dikarya</taxon>
        <taxon>Ascomycota</taxon>
        <taxon>Pezizomycotina</taxon>
        <taxon>Sordariomycetes</taxon>
        <taxon>Hypocreomycetidae</taxon>
        <taxon>Hypocreales</taxon>
        <taxon>Clavicipitaceae</taxon>
        <taxon>Pochonia</taxon>
    </lineage>
</organism>
<dbReference type="AlphaFoldDB" id="A0A179FEE8"/>
<evidence type="ECO:0000313" key="2">
    <source>
        <dbReference type="Proteomes" id="UP000078397"/>
    </source>
</evidence>
<sequence>MDAVTGGAPHTQLARSQAWKFNASFAPRRPVVIQDAAESFPYNITASLRRRVYLATDLAMSRRRNSHPSFPLLSSSSAIHVHEFFTEYLTWPFIEV</sequence>
<dbReference type="RefSeq" id="XP_018141201.1">
    <property type="nucleotide sequence ID" value="XM_018294249.1"/>
</dbReference>
<dbReference type="Proteomes" id="UP000078397">
    <property type="component" value="Unassembled WGS sequence"/>
</dbReference>
<dbReference type="GeneID" id="28858243"/>
<protein>
    <submittedName>
        <fullName evidence="1">Uncharacterized protein</fullName>
    </submittedName>
</protein>